<protein>
    <recommendedName>
        <fullName evidence="1">Dynein axonemal heavy chain 2/5/8 coiled-coil domain-containing protein</fullName>
    </recommendedName>
</protein>
<keyword evidence="3" id="KW-1185">Reference proteome</keyword>
<dbReference type="AlphaFoldDB" id="A0A9W9ZQ56"/>
<dbReference type="GO" id="GO:0051959">
    <property type="term" value="F:dynein light intermediate chain binding"/>
    <property type="evidence" value="ECO:0007669"/>
    <property type="project" value="InterPro"/>
</dbReference>
<gene>
    <name evidence="2" type="ORF">OS493_013933</name>
</gene>
<dbReference type="PANTHER" id="PTHR46532:SF13">
    <property type="entry name" value="CYTOPLASMIC DYNEIN 1 HEAVY CHAIN 1"/>
    <property type="match status" value="1"/>
</dbReference>
<reference evidence="2" key="1">
    <citation type="submission" date="2023-01" db="EMBL/GenBank/DDBJ databases">
        <title>Genome assembly of the deep-sea coral Lophelia pertusa.</title>
        <authorList>
            <person name="Herrera S."/>
            <person name="Cordes E."/>
        </authorList>
    </citation>
    <scope>NUCLEOTIDE SEQUENCE</scope>
    <source>
        <strain evidence="2">USNM1676648</strain>
        <tissue evidence="2">Polyp</tissue>
    </source>
</reference>
<dbReference type="EMBL" id="MU825879">
    <property type="protein sequence ID" value="KAJ7385897.1"/>
    <property type="molecule type" value="Genomic_DNA"/>
</dbReference>
<dbReference type="GO" id="GO:0005858">
    <property type="term" value="C:axonemal dynein complex"/>
    <property type="evidence" value="ECO:0007669"/>
    <property type="project" value="TreeGrafter"/>
</dbReference>
<dbReference type="Proteomes" id="UP001163046">
    <property type="component" value="Unassembled WGS sequence"/>
</dbReference>
<evidence type="ECO:0000259" key="1">
    <source>
        <dbReference type="Pfam" id="PF25007"/>
    </source>
</evidence>
<evidence type="ECO:0000313" key="2">
    <source>
        <dbReference type="EMBL" id="KAJ7385897.1"/>
    </source>
</evidence>
<dbReference type="InterPro" id="IPR026983">
    <property type="entry name" value="DHC"/>
</dbReference>
<dbReference type="GO" id="GO:0045505">
    <property type="term" value="F:dynein intermediate chain binding"/>
    <property type="evidence" value="ECO:0007669"/>
    <property type="project" value="InterPro"/>
</dbReference>
<feature type="domain" description="Dynein axonemal heavy chain 2/5/8 coiled-coil" evidence="1">
    <location>
        <begin position="299"/>
        <end position="392"/>
    </location>
</feature>
<sequence length="432" mass="49397">MLFNHLVESSVNILLQTLKDNLKPTELTGLDKENYPCLYPESKQAKNNKGNRCWECMPCCYWNLFIFFNQRCIEALVKSKRQSLDAIKRRMQAASKHTDPDAKSPALFKADIVLEIPSIVMKPSLDDIQQALNRTVQIMLKTTQVGQRKHQMVNVYEWEQHGIIHQPPILVAEEGKVLPPLAPKSLYKIVSEHKDVTKVVITLSSVVSSLKMDATKILEEMDQFKELWNQDPNTKVKEFMESKPLLSDFDAQIKYYQLLETQIEELPGSYHIGPVEYLTDRIKEALVTETKAWKQSFGKALAEKASADMEEIFLFIDNLNKRLARGIKDLDDVRSSMAALSEIRESEIRIDMTIGPIEESFAMMNRYGLVYSSSDAERVDGLTYAWHKLHAQAGTVASHLIQIQPTFKSDLLDGVEKFKAMVTTFVNEYNDK</sequence>
<dbReference type="OrthoDB" id="8948367at2759"/>
<name>A0A9W9ZQ56_9CNID</name>
<comment type="caution">
    <text evidence="2">The sequence shown here is derived from an EMBL/GenBank/DDBJ whole genome shotgun (WGS) entry which is preliminary data.</text>
</comment>
<proteinExistence type="predicted"/>
<dbReference type="GO" id="GO:0007018">
    <property type="term" value="P:microtubule-based movement"/>
    <property type="evidence" value="ECO:0007669"/>
    <property type="project" value="InterPro"/>
</dbReference>
<accession>A0A9W9ZQ56</accession>
<dbReference type="Pfam" id="PF25007">
    <property type="entry name" value="DYH2-5-8_CC"/>
    <property type="match status" value="1"/>
</dbReference>
<dbReference type="InterPro" id="IPR056759">
    <property type="entry name" value="DYH2-5-8_CC"/>
</dbReference>
<organism evidence="2 3">
    <name type="scientific">Desmophyllum pertusum</name>
    <dbReference type="NCBI Taxonomy" id="174260"/>
    <lineage>
        <taxon>Eukaryota</taxon>
        <taxon>Metazoa</taxon>
        <taxon>Cnidaria</taxon>
        <taxon>Anthozoa</taxon>
        <taxon>Hexacorallia</taxon>
        <taxon>Scleractinia</taxon>
        <taxon>Caryophylliina</taxon>
        <taxon>Caryophylliidae</taxon>
        <taxon>Desmophyllum</taxon>
    </lineage>
</organism>
<evidence type="ECO:0000313" key="3">
    <source>
        <dbReference type="Proteomes" id="UP001163046"/>
    </source>
</evidence>
<dbReference type="PANTHER" id="PTHR46532">
    <property type="entry name" value="MALE FERTILITY FACTOR KL5"/>
    <property type="match status" value="1"/>
</dbReference>